<dbReference type="InterPro" id="IPR007516">
    <property type="entry name" value="Co_F420_Hydgase/DH_bsu_N"/>
</dbReference>
<organism evidence="3 4">
    <name type="scientific">Candidatus Defluviicoccus seviourii</name>
    <dbReference type="NCBI Taxonomy" id="2565273"/>
    <lineage>
        <taxon>Bacteria</taxon>
        <taxon>Pseudomonadati</taxon>
        <taxon>Pseudomonadota</taxon>
        <taxon>Alphaproteobacteria</taxon>
        <taxon>Rhodospirillales</taxon>
        <taxon>Rhodospirillaceae</taxon>
        <taxon>Defluviicoccus</taxon>
    </lineage>
</organism>
<dbReference type="GO" id="GO:0052592">
    <property type="term" value="F:oxidoreductase activity, acting on CH or CH2 groups, with an iron-sulfur protein as acceptor"/>
    <property type="evidence" value="ECO:0007669"/>
    <property type="project" value="TreeGrafter"/>
</dbReference>
<evidence type="ECO:0000259" key="2">
    <source>
        <dbReference type="Pfam" id="PF04432"/>
    </source>
</evidence>
<evidence type="ECO:0000259" key="1">
    <source>
        <dbReference type="Pfam" id="PF04422"/>
    </source>
</evidence>
<evidence type="ECO:0000313" key="4">
    <source>
        <dbReference type="Proteomes" id="UP000326641"/>
    </source>
</evidence>
<comment type="caution">
    <text evidence="3">The sequence shown here is derived from an EMBL/GenBank/DDBJ whole genome shotgun (WGS) entry which is preliminary data.</text>
</comment>
<dbReference type="PANTHER" id="PTHR31332:SF0">
    <property type="entry name" value="7-HYDROXYMETHYL CHLOROPHYLL A REDUCTASE, CHLOROPLASTIC"/>
    <property type="match status" value="1"/>
</dbReference>
<protein>
    <submittedName>
        <fullName evidence="3">Coenzyme F420 hydrogenase</fullName>
    </submittedName>
</protein>
<dbReference type="Proteomes" id="UP000326641">
    <property type="component" value="Unassembled WGS sequence"/>
</dbReference>
<accession>A0A564WD01</accession>
<reference evidence="3" key="1">
    <citation type="submission" date="2018-11" db="EMBL/GenBank/DDBJ databases">
        <authorList>
            <person name="Onetto C."/>
        </authorList>
    </citation>
    <scope>NUCLEOTIDE SEQUENCE [LARGE SCALE GENOMIC DNA]</scope>
</reference>
<keyword evidence="4" id="KW-1185">Reference proteome</keyword>
<dbReference type="PANTHER" id="PTHR31332">
    <property type="entry name" value="7-HYDROXYMETHYL CHLOROPHYLL A REDUCTASE, CHLOROPLASTIC"/>
    <property type="match status" value="1"/>
</dbReference>
<dbReference type="Pfam" id="PF04432">
    <property type="entry name" value="FrhB_FdhB_C"/>
    <property type="match status" value="1"/>
</dbReference>
<dbReference type="EMBL" id="UXAT02000013">
    <property type="protein sequence ID" value="VUX46335.1"/>
    <property type="molecule type" value="Genomic_DNA"/>
</dbReference>
<name>A0A564WD01_9PROT</name>
<feature type="domain" description="Coenzyme F420 hydrogenase/dehydrogenase beta subunit C-terminal" evidence="2">
    <location>
        <begin position="176"/>
        <end position="346"/>
    </location>
</feature>
<dbReference type="InterPro" id="IPR045220">
    <property type="entry name" value="FRHB/FDHB/HCAR-like"/>
</dbReference>
<feature type="domain" description="Coenzyme F420 hydrogenase/dehydrogenase beta subunit N-terminal" evidence="1">
    <location>
        <begin position="89"/>
        <end position="167"/>
    </location>
</feature>
<proteinExistence type="predicted"/>
<dbReference type="Pfam" id="PF04422">
    <property type="entry name" value="FrhB_FdhB_N"/>
    <property type="match status" value="1"/>
</dbReference>
<dbReference type="AlphaFoldDB" id="A0A564WD01"/>
<gene>
    <name evidence="3" type="ORF">DF3PA_200017</name>
</gene>
<sequence>MLEDTVLRGGYCVGCGACTAVEHSPYKMAFSQYGMFSAENVAGDGQVNRLGAYRVCPFSESDKCESRIASTLYGSACNYDEHVGYYQNCYAGFVNDFGLRSNSSSGGMVTWLSQKLLREGFISAVIHVGMRRESDKNLFSYCVSFDEEQIFARSKTRYYPIEMSVVLDHVRRVPGRYLFVGLPCFSKAVRLLQEEDRQYKERIPYVFSLFCGHLKSSRFSDNFAWQQGIFPGTLSEIDFRHKLPDRLASDYAVEMIGETEEGVRRIVSPARKMFGSNWGHMFFAYKACDYCDDIVGECSDASFGDAWLPQFVNDPKGTSIVITRNIEIQNLVAIGMRKKELMLYDISNDALVRSQAGNFRHRRDGLSYRLYKLEQKGIWHPPKRVQARYSHLDQTRRAIYDLRQRIRRESHTLFLKAIENRDYNYFVRHLSPLTRRHDRLGQPLIRGALGRAKRLALGLLHRLKTVPK</sequence>
<evidence type="ECO:0000313" key="3">
    <source>
        <dbReference type="EMBL" id="VUX46335.1"/>
    </source>
</evidence>
<dbReference type="InterPro" id="IPR007525">
    <property type="entry name" value="FrhB_FdhB_C"/>
</dbReference>